<dbReference type="Gene3D" id="3.30.470.10">
    <property type="match status" value="1"/>
</dbReference>
<accession>A0ABP8GSA6</accession>
<proteinExistence type="predicted"/>
<keyword evidence="1" id="KW-0032">Aminotransferase</keyword>
<dbReference type="GO" id="GO:0008483">
    <property type="term" value="F:transaminase activity"/>
    <property type="evidence" value="ECO:0007669"/>
    <property type="project" value="UniProtKB-KW"/>
</dbReference>
<dbReference type="InterPro" id="IPR036038">
    <property type="entry name" value="Aminotransferase-like"/>
</dbReference>
<dbReference type="GO" id="GO:0016787">
    <property type="term" value="F:hydrolase activity"/>
    <property type="evidence" value="ECO:0007669"/>
    <property type="project" value="UniProtKB-KW"/>
</dbReference>
<sequence length="214" mass="23750">MRPRLIETVRVAADGGMPLLPWHVERLARSCAALGYRWPAERVQRAVARAAAGLPEGQAHRLRLELADDGAVDIGHAVLPPLPERPRVALAPGRLDSRQPLLRHKTTFRPWYAEAAAWLDAHPDHFDLIYLNERGECCEGSRSNLYLRLDGRWYTPPLECGALPGVQRAALLDDEAVEERVLTAADLQAADAVRLSNALRGWFDVKLHEASPIA</sequence>
<dbReference type="RefSeq" id="WP_345248014.1">
    <property type="nucleotide sequence ID" value="NZ_BAABFO010000006.1"/>
</dbReference>
<dbReference type="Gene3D" id="3.20.10.10">
    <property type="entry name" value="D-amino Acid Aminotransferase, subunit A, domain 2"/>
    <property type="match status" value="1"/>
</dbReference>
<keyword evidence="2" id="KW-1185">Reference proteome</keyword>
<reference evidence="2" key="1">
    <citation type="journal article" date="2019" name="Int. J. Syst. Evol. Microbiol.">
        <title>The Global Catalogue of Microorganisms (GCM) 10K type strain sequencing project: providing services to taxonomists for standard genome sequencing and annotation.</title>
        <authorList>
            <consortium name="The Broad Institute Genomics Platform"/>
            <consortium name="The Broad Institute Genome Sequencing Center for Infectious Disease"/>
            <person name="Wu L."/>
            <person name="Ma J."/>
        </authorList>
    </citation>
    <scope>NUCLEOTIDE SEQUENCE [LARGE SCALE GENOMIC DNA]</scope>
    <source>
        <strain evidence="2">JCM 17666</strain>
    </source>
</reference>
<dbReference type="InterPro" id="IPR043132">
    <property type="entry name" value="BCAT-like_C"/>
</dbReference>
<dbReference type="NCBIfam" id="NF005727">
    <property type="entry name" value="PRK07546.1-1"/>
    <property type="match status" value="1"/>
</dbReference>
<evidence type="ECO:0000313" key="2">
    <source>
        <dbReference type="Proteomes" id="UP001501671"/>
    </source>
</evidence>
<gene>
    <name evidence="1" type="ORF">GCM10023144_15500</name>
</gene>
<evidence type="ECO:0000313" key="1">
    <source>
        <dbReference type="EMBL" id="GAA4329080.1"/>
    </source>
</evidence>
<dbReference type="EMBL" id="BAABFO010000006">
    <property type="protein sequence ID" value="GAA4329080.1"/>
    <property type="molecule type" value="Genomic_DNA"/>
</dbReference>
<dbReference type="InterPro" id="IPR043131">
    <property type="entry name" value="BCAT-like_N"/>
</dbReference>
<dbReference type="SUPFAM" id="SSF56752">
    <property type="entry name" value="D-aminoacid aminotransferase-like PLP-dependent enzymes"/>
    <property type="match status" value="1"/>
</dbReference>
<keyword evidence="1" id="KW-0808">Transferase</keyword>
<organism evidence="1 2">
    <name type="scientific">Pigmentiphaga soli</name>
    <dbReference type="NCBI Taxonomy" id="1007095"/>
    <lineage>
        <taxon>Bacteria</taxon>
        <taxon>Pseudomonadati</taxon>
        <taxon>Pseudomonadota</taxon>
        <taxon>Betaproteobacteria</taxon>
        <taxon>Burkholderiales</taxon>
        <taxon>Alcaligenaceae</taxon>
        <taxon>Pigmentiphaga</taxon>
    </lineage>
</organism>
<dbReference type="InterPro" id="IPR001544">
    <property type="entry name" value="Aminotrans_IV"/>
</dbReference>
<keyword evidence="1" id="KW-0378">Hydrolase</keyword>
<comment type="caution">
    <text evidence="1">The sequence shown here is derived from an EMBL/GenBank/DDBJ whole genome shotgun (WGS) entry which is preliminary data.</text>
</comment>
<name>A0ABP8GSA6_9BURK</name>
<protein>
    <submittedName>
        <fullName evidence="1">Aminotransferase class IV family protein</fullName>
    </submittedName>
</protein>
<dbReference type="Proteomes" id="UP001501671">
    <property type="component" value="Unassembled WGS sequence"/>
</dbReference>
<dbReference type="Pfam" id="PF01063">
    <property type="entry name" value="Aminotran_4"/>
    <property type="match status" value="1"/>
</dbReference>